<keyword evidence="1" id="KW-0206">Cytoskeleton</keyword>
<dbReference type="Pfam" id="PF01221">
    <property type="entry name" value="Dynein_light"/>
    <property type="match status" value="1"/>
</dbReference>
<sequence>MLEGKAALGETDMPVMMQEHAMRVASRALDVLDVCDCQGIAAFLKKEFDKCYGPGWQCVVGTNFGSFVTHARGNFIYFGLEKLAFLLFRVAPV</sequence>
<reference evidence="2" key="1">
    <citation type="submission" date="2021-01" db="EMBL/GenBank/DDBJ databases">
        <title>Adiantum capillus-veneris genome.</title>
        <authorList>
            <person name="Fang Y."/>
            <person name="Liao Q."/>
        </authorList>
    </citation>
    <scope>NUCLEOTIDE SEQUENCE</scope>
    <source>
        <strain evidence="2">H3</strain>
        <tissue evidence="2">Leaf</tissue>
    </source>
</reference>
<comment type="subcellular location">
    <subcellularLocation>
        <location evidence="1">Cytoplasm</location>
        <location evidence="1">Cytoskeleton</location>
    </subcellularLocation>
</comment>
<dbReference type="InterPro" id="IPR037177">
    <property type="entry name" value="DLC_sf"/>
</dbReference>
<gene>
    <name evidence="2" type="ORF">GOP47_0000508</name>
</gene>
<dbReference type="GO" id="GO:0045505">
    <property type="term" value="F:dynein intermediate chain binding"/>
    <property type="evidence" value="ECO:0007669"/>
    <property type="project" value="TreeGrafter"/>
</dbReference>
<keyword evidence="3" id="KW-1185">Reference proteome</keyword>
<dbReference type="PANTHER" id="PTHR11886:SF78">
    <property type="entry name" value="DYNEIN LIGHT CHAIN"/>
    <property type="match status" value="1"/>
</dbReference>
<name>A0A9D4ZQL7_ADICA</name>
<keyword evidence="1" id="KW-0505">Motor protein</keyword>
<comment type="similarity">
    <text evidence="1">Belongs to the dynein light chain family.</text>
</comment>
<evidence type="ECO:0000313" key="3">
    <source>
        <dbReference type="Proteomes" id="UP000886520"/>
    </source>
</evidence>
<dbReference type="EMBL" id="JABFUD020000001">
    <property type="protein sequence ID" value="KAI5084339.1"/>
    <property type="molecule type" value="Genomic_DNA"/>
</dbReference>
<dbReference type="PANTHER" id="PTHR11886">
    <property type="entry name" value="DYNEIN LIGHT CHAIN"/>
    <property type="match status" value="1"/>
</dbReference>
<keyword evidence="1" id="KW-0243">Dynein</keyword>
<dbReference type="SMART" id="SM01375">
    <property type="entry name" value="Dynein_light"/>
    <property type="match status" value="1"/>
</dbReference>
<dbReference type="InterPro" id="IPR001372">
    <property type="entry name" value="Dynein_light_chain_typ-1/2"/>
</dbReference>
<dbReference type="CDD" id="cd21452">
    <property type="entry name" value="DLC-like_DYNLL1_DYNLL2"/>
    <property type="match status" value="1"/>
</dbReference>
<dbReference type="FunFam" id="3.30.740.10:FF:000004">
    <property type="entry name" value="Dynein light chain"/>
    <property type="match status" value="1"/>
</dbReference>
<accession>A0A9D4ZQL7</accession>
<dbReference type="SUPFAM" id="SSF54648">
    <property type="entry name" value="DLC"/>
    <property type="match status" value="1"/>
</dbReference>
<proteinExistence type="inferred from homology"/>
<dbReference type="GO" id="GO:0007017">
    <property type="term" value="P:microtubule-based process"/>
    <property type="evidence" value="ECO:0007669"/>
    <property type="project" value="InterPro"/>
</dbReference>
<evidence type="ECO:0000256" key="1">
    <source>
        <dbReference type="RuleBase" id="RU365010"/>
    </source>
</evidence>
<keyword evidence="1" id="KW-0963">Cytoplasm</keyword>
<protein>
    <recommendedName>
        <fullName evidence="1">Dynein light chain</fullName>
    </recommendedName>
</protein>
<dbReference type="AlphaFoldDB" id="A0A9D4ZQL7"/>
<dbReference type="OrthoDB" id="10033309at2759"/>
<keyword evidence="1" id="KW-0493">Microtubule</keyword>
<dbReference type="Gene3D" id="3.30.740.10">
    <property type="entry name" value="Protein Inhibitor Of Neuronal Nitric Oxide Synthase"/>
    <property type="match status" value="1"/>
</dbReference>
<comment type="caution">
    <text evidence="2">The sequence shown here is derived from an EMBL/GenBank/DDBJ whole genome shotgun (WGS) entry which is preliminary data.</text>
</comment>
<dbReference type="Proteomes" id="UP000886520">
    <property type="component" value="Chromosome 1"/>
</dbReference>
<dbReference type="GO" id="GO:0005868">
    <property type="term" value="C:cytoplasmic dynein complex"/>
    <property type="evidence" value="ECO:0007669"/>
    <property type="project" value="TreeGrafter"/>
</dbReference>
<dbReference type="GO" id="GO:0005874">
    <property type="term" value="C:microtubule"/>
    <property type="evidence" value="ECO:0007669"/>
    <property type="project" value="UniProtKB-KW"/>
</dbReference>
<organism evidence="2 3">
    <name type="scientific">Adiantum capillus-veneris</name>
    <name type="common">Maidenhair fern</name>
    <dbReference type="NCBI Taxonomy" id="13818"/>
    <lineage>
        <taxon>Eukaryota</taxon>
        <taxon>Viridiplantae</taxon>
        <taxon>Streptophyta</taxon>
        <taxon>Embryophyta</taxon>
        <taxon>Tracheophyta</taxon>
        <taxon>Polypodiopsida</taxon>
        <taxon>Polypodiidae</taxon>
        <taxon>Polypodiales</taxon>
        <taxon>Pteridineae</taxon>
        <taxon>Pteridaceae</taxon>
        <taxon>Vittarioideae</taxon>
        <taxon>Adiantum</taxon>
    </lineage>
</organism>
<evidence type="ECO:0000313" key="2">
    <source>
        <dbReference type="EMBL" id="KAI5084339.1"/>
    </source>
</evidence>